<accession>A0A644X3I8</accession>
<reference evidence="1" key="1">
    <citation type="submission" date="2019-08" db="EMBL/GenBank/DDBJ databases">
        <authorList>
            <person name="Kucharzyk K."/>
            <person name="Murdoch R.W."/>
            <person name="Higgins S."/>
            <person name="Loffler F."/>
        </authorList>
    </citation>
    <scope>NUCLEOTIDE SEQUENCE</scope>
</reference>
<proteinExistence type="predicted"/>
<name>A0A644X3I8_9ZZZZ</name>
<evidence type="ECO:0000313" key="1">
    <source>
        <dbReference type="EMBL" id="MPM10639.1"/>
    </source>
</evidence>
<organism evidence="1">
    <name type="scientific">bioreactor metagenome</name>
    <dbReference type="NCBI Taxonomy" id="1076179"/>
    <lineage>
        <taxon>unclassified sequences</taxon>
        <taxon>metagenomes</taxon>
        <taxon>ecological metagenomes</taxon>
    </lineage>
</organism>
<sequence length="100" mass="11764">MKKETIDFAKKNLIEAIIKTNEASFINKMWNLIGQQERCEFWDNEAEVNTRNVKLRVIENISYLSEDDVENLQYLFLLYKLTKSRLIENAASSDQELSCI</sequence>
<gene>
    <name evidence="1" type="ORF">SDC9_56972</name>
</gene>
<dbReference type="EMBL" id="VSSQ01001720">
    <property type="protein sequence ID" value="MPM10639.1"/>
    <property type="molecule type" value="Genomic_DNA"/>
</dbReference>
<protein>
    <submittedName>
        <fullName evidence="1">Uncharacterized protein</fullName>
    </submittedName>
</protein>
<comment type="caution">
    <text evidence="1">The sequence shown here is derived from an EMBL/GenBank/DDBJ whole genome shotgun (WGS) entry which is preliminary data.</text>
</comment>
<dbReference type="AlphaFoldDB" id="A0A644X3I8"/>